<dbReference type="EMBL" id="QKWP01001962">
    <property type="protein sequence ID" value="RIB05554.1"/>
    <property type="molecule type" value="Genomic_DNA"/>
</dbReference>
<accession>A0A397U5R3</accession>
<proteinExistence type="predicted"/>
<dbReference type="AlphaFoldDB" id="A0A397U5R3"/>
<feature type="compositionally biased region" description="Low complexity" evidence="1">
    <location>
        <begin position="248"/>
        <end position="257"/>
    </location>
</feature>
<gene>
    <name evidence="2" type="ORF">C2G38_2047510</name>
</gene>
<feature type="compositionally biased region" description="Basic and acidic residues" evidence="1">
    <location>
        <begin position="259"/>
        <end position="271"/>
    </location>
</feature>
<dbReference type="Proteomes" id="UP000266673">
    <property type="component" value="Unassembled WGS sequence"/>
</dbReference>
<keyword evidence="3" id="KW-1185">Reference proteome</keyword>
<evidence type="ECO:0000313" key="2">
    <source>
        <dbReference type="EMBL" id="RIB05554.1"/>
    </source>
</evidence>
<sequence>MEVTFFVPVNKFERDPNVQAVFVKSEYYSVLEKLCPERIMMMVTSSTHLAIRRDIGSNRCLLKASLVGVAQDIPEEIDGESAMFKLSVNNYAGKNYSFVIHVVFPCNSSQFKYLMSSLCPNESILFIVGHIEVIQEDLYVYAAYVSFVEFNSAVKRKASNLSSSQTTSEVYRSVRSKLLTAHQNSNRKSSQPFLAEADKHLADPVIDSSCSRHTKVEDADDDDYIRKVDIGYSSCSQTVKDDKGYGDSNSESENSIIVENKEKGKERRYNL</sequence>
<evidence type="ECO:0000256" key="1">
    <source>
        <dbReference type="SAM" id="MobiDB-lite"/>
    </source>
</evidence>
<evidence type="ECO:0000313" key="3">
    <source>
        <dbReference type="Proteomes" id="UP000266673"/>
    </source>
</evidence>
<protein>
    <submittedName>
        <fullName evidence="2">Uncharacterized protein</fullName>
    </submittedName>
</protein>
<dbReference type="OrthoDB" id="2419892at2759"/>
<comment type="caution">
    <text evidence="2">The sequence shown here is derived from an EMBL/GenBank/DDBJ whole genome shotgun (WGS) entry which is preliminary data.</text>
</comment>
<feature type="region of interest" description="Disordered" evidence="1">
    <location>
        <begin position="238"/>
        <end position="271"/>
    </location>
</feature>
<organism evidence="2 3">
    <name type="scientific">Gigaspora rosea</name>
    <dbReference type="NCBI Taxonomy" id="44941"/>
    <lineage>
        <taxon>Eukaryota</taxon>
        <taxon>Fungi</taxon>
        <taxon>Fungi incertae sedis</taxon>
        <taxon>Mucoromycota</taxon>
        <taxon>Glomeromycotina</taxon>
        <taxon>Glomeromycetes</taxon>
        <taxon>Diversisporales</taxon>
        <taxon>Gigasporaceae</taxon>
        <taxon>Gigaspora</taxon>
    </lineage>
</organism>
<name>A0A397U5R3_9GLOM</name>
<reference evidence="2 3" key="1">
    <citation type="submission" date="2018-06" db="EMBL/GenBank/DDBJ databases">
        <title>Comparative genomics reveals the genomic features of Rhizophagus irregularis, R. cerebriforme, R. diaphanum and Gigaspora rosea, and their symbiotic lifestyle signature.</title>
        <authorList>
            <person name="Morin E."/>
            <person name="San Clemente H."/>
            <person name="Chen E.C.H."/>
            <person name="De La Providencia I."/>
            <person name="Hainaut M."/>
            <person name="Kuo A."/>
            <person name="Kohler A."/>
            <person name="Murat C."/>
            <person name="Tang N."/>
            <person name="Roy S."/>
            <person name="Loubradou J."/>
            <person name="Henrissat B."/>
            <person name="Grigoriev I.V."/>
            <person name="Corradi N."/>
            <person name="Roux C."/>
            <person name="Martin F.M."/>
        </authorList>
    </citation>
    <scope>NUCLEOTIDE SEQUENCE [LARGE SCALE GENOMIC DNA]</scope>
    <source>
        <strain evidence="2 3">DAOM 194757</strain>
    </source>
</reference>